<organism evidence="2 3">
    <name type="scientific">Paenibacillus chitinolyticus</name>
    <dbReference type="NCBI Taxonomy" id="79263"/>
    <lineage>
        <taxon>Bacteria</taxon>
        <taxon>Bacillati</taxon>
        <taxon>Bacillota</taxon>
        <taxon>Bacilli</taxon>
        <taxon>Bacillales</taxon>
        <taxon>Paenibacillaceae</taxon>
        <taxon>Paenibacillus</taxon>
    </lineage>
</organism>
<dbReference type="KEGG" id="pchi:PC41400_09095"/>
<protein>
    <submittedName>
        <fullName evidence="2">Uncharacterized protein</fullName>
    </submittedName>
</protein>
<reference evidence="2 3" key="1">
    <citation type="submission" date="2018-01" db="EMBL/GenBank/DDBJ databases">
        <title>The whole genome sequencing and assembly of Paenibacillus chitinolyticus KCCM 41400 strain.</title>
        <authorList>
            <person name="Kim J.-Y."/>
            <person name="Park M.-K."/>
            <person name="Lee Y.-J."/>
            <person name="Yi H."/>
            <person name="Bahn Y.-S."/>
            <person name="Kim J.F."/>
            <person name="Lee D.-W."/>
        </authorList>
    </citation>
    <scope>NUCLEOTIDE SEQUENCE [LARGE SCALE GENOMIC DNA]</scope>
    <source>
        <strain evidence="2 3">KCCM 41400</strain>
    </source>
</reference>
<dbReference type="EMBL" id="CP026520">
    <property type="protein sequence ID" value="QAV17809.1"/>
    <property type="molecule type" value="Genomic_DNA"/>
</dbReference>
<dbReference type="AlphaFoldDB" id="A0A410WTT2"/>
<evidence type="ECO:0000313" key="2">
    <source>
        <dbReference type="EMBL" id="QAV17809.1"/>
    </source>
</evidence>
<dbReference type="Gene3D" id="1.10.260.40">
    <property type="entry name" value="lambda repressor-like DNA-binding domains"/>
    <property type="match status" value="1"/>
</dbReference>
<keyword evidence="4" id="KW-1185">Reference proteome</keyword>
<dbReference type="Proteomes" id="UP001527202">
    <property type="component" value="Unassembled WGS sequence"/>
</dbReference>
<gene>
    <name evidence="1" type="ORF">M5X16_04015</name>
    <name evidence="2" type="ORF">PC41400_09095</name>
</gene>
<accession>A0A410WTT2</accession>
<dbReference type="Proteomes" id="UP000288943">
    <property type="component" value="Chromosome"/>
</dbReference>
<dbReference type="OrthoDB" id="1904300at2"/>
<dbReference type="RefSeq" id="WP_053228734.1">
    <property type="nucleotide sequence ID" value="NZ_CP026520.1"/>
</dbReference>
<reference evidence="1 4" key="2">
    <citation type="submission" date="2022-05" db="EMBL/GenBank/DDBJ databases">
        <title>Genome Sequencing of Bee-Associated Microbes.</title>
        <authorList>
            <person name="Dunlap C."/>
        </authorList>
    </citation>
    <scope>NUCLEOTIDE SEQUENCE [LARGE SCALE GENOMIC DNA]</scope>
    <source>
        <strain evidence="1 4">NRRL B-23120</strain>
    </source>
</reference>
<evidence type="ECO:0000313" key="3">
    <source>
        <dbReference type="Proteomes" id="UP000288943"/>
    </source>
</evidence>
<sequence>MFGLKYILETYRMSNADLANKLEINRANISMWLKNKEIPAARIQDLKKIFPQIPKPLFNKELKKSEQLSIQQIYFTVTDQFESVRSQHIDSETGKEIWFTETVSENEGFISFLEHEHEKVSLLEKYEKLIEDNDMGNSRMNLLEDFASVIERNEPRSLELLDMVLYYLQDKHKSDFDSVFWNVGEPNETYKEFHAFLEKHKFIR</sequence>
<dbReference type="InterPro" id="IPR010982">
    <property type="entry name" value="Lambda_DNA-bd_dom_sf"/>
</dbReference>
<evidence type="ECO:0000313" key="1">
    <source>
        <dbReference type="EMBL" id="MCY9594940.1"/>
    </source>
</evidence>
<name>A0A410WTT2_9BACL</name>
<dbReference type="EMBL" id="JAMDMJ010000004">
    <property type="protein sequence ID" value="MCY9594940.1"/>
    <property type="molecule type" value="Genomic_DNA"/>
</dbReference>
<proteinExistence type="predicted"/>
<dbReference type="GO" id="GO:0003677">
    <property type="term" value="F:DNA binding"/>
    <property type="evidence" value="ECO:0007669"/>
    <property type="project" value="InterPro"/>
</dbReference>
<dbReference type="GeneID" id="95374963"/>
<evidence type="ECO:0000313" key="4">
    <source>
        <dbReference type="Proteomes" id="UP001527202"/>
    </source>
</evidence>